<dbReference type="SUPFAM" id="SSF81631">
    <property type="entry name" value="PAP/OAS1 substrate-binding domain"/>
    <property type="match status" value="1"/>
</dbReference>
<evidence type="ECO:0000313" key="12">
    <source>
        <dbReference type="Proteomes" id="UP000750522"/>
    </source>
</evidence>
<feature type="compositionally biased region" description="Basic and acidic residues" evidence="8">
    <location>
        <begin position="213"/>
        <end position="244"/>
    </location>
</feature>
<dbReference type="Proteomes" id="UP000750522">
    <property type="component" value="Unassembled WGS sequence"/>
</dbReference>
<dbReference type="GO" id="GO:0003729">
    <property type="term" value="F:mRNA binding"/>
    <property type="evidence" value="ECO:0007669"/>
    <property type="project" value="TreeGrafter"/>
</dbReference>
<keyword evidence="6" id="KW-0460">Magnesium</keyword>
<dbReference type="EC" id="2.7.7.19" evidence="3"/>
<feature type="domain" description="Poly(A) RNA polymerase mitochondrial-like central palm" evidence="10">
    <location>
        <begin position="294"/>
        <end position="426"/>
    </location>
</feature>
<feature type="compositionally biased region" description="Low complexity" evidence="8">
    <location>
        <begin position="650"/>
        <end position="667"/>
    </location>
</feature>
<dbReference type="GO" id="GO:0071035">
    <property type="term" value="P:nuclear polyadenylation-dependent rRNA catabolic process"/>
    <property type="evidence" value="ECO:0007669"/>
    <property type="project" value="UniProtKB-ARBA"/>
</dbReference>
<dbReference type="GO" id="GO:1990817">
    <property type="term" value="F:poly(A) RNA polymerase activity"/>
    <property type="evidence" value="ECO:0007669"/>
    <property type="project" value="UniProtKB-EC"/>
</dbReference>
<evidence type="ECO:0000256" key="4">
    <source>
        <dbReference type="ARBA" id="ARBA00022679"/>
    </source>
</evidence>
<reference evidence="11" key="2">
    <citation type="submission" date="2020-01" db="EMBL/GenBank/DDBJ databases">
        <authorList>
            <person name="Perkins V."/>
            <person name="Lessard M.-H."/>
            <person name="Dugat-Bony E."/>
            <person name="Frenette M."/>
            <person name="Labrie S."/>
        </authorList>
    </citation>
    <scope>NUCLEOTIDE SEQUENCE</scope>
    <source>
        <strain evidence="11">LMA-70</strain>
    </source>
</reference>
<dbReference type="CDD" id="cd05402">
    <property type="entry name" value="NT_PAP_TUTase"/>
    <property type="match status" value="1"/>
</dbReference>
<name>A0A9P5G4W9_GEOCN</name>
<evidence type="ECO:0000256" key="7">
    <source>
        <dbReference type="ARBA" id="ARBA00048830"/>
    </source>
</evidence>
<dbReference type="GO" id="GO:0071042">
    <property type="term" value="P:nuclear polyadenylation-dependent mRNA catabolic process"/>
    <property type="evidence" value="ECO:0007669"/>
    <property type="project" value="UniProtKB-ARBA"/>
</dbReference>
<feature type="compositionally biased region" description="Low complexity" evidence="8">
    <location>
        <begin position="40"/>
        <end position="50"/>
    </location>
</feature>
<dbReference type="Gene3D" id="3.30.460.10">
    <property type="entry name" value="Beta Polymerase, domain 2"/>
    <property type="match status" value="1"/>
</dbReference>
<feature type="region of interest" description="Disordered" evidence="8">
    <location>
        <begin position="618"/>
        <end position="777"/>
    </location>
</feature>
<evidence type="ECO:0000256" key="2">
    <source>
        <dbReference type="ARBA" id="ARBA00008593"/>
    </source>
</evidence>
<evidence type="ECO:0000256" key="1">
    <source>
        <dbReference type="ARBA" id="ARBA00001936"/>
    </source>
</evidence>
<evidence type="ECO:0000256" key="3">
    <source>
        <dbReference type="ARBA" id="ARBA00012388"/>
    </source>
</evidence>
<feature type="compositionally biased region" description="Basic and acidic residues" evidence="8">
    <location>
        <begin position="166"/>
        <end position="177"/>
    </location>
</feature>
<comment type="catalytic activity">
    <reaction evidence="7">
        <text>RNA(n) + ATP = RNA(n)-3'-adenine ribonucleotide + diphosphate</text>
        <dbReference type="Rhea" id="RHEA:11332"/>
        <dbReference type="Rhea" id="RHEA-COMP:14527"/>
        <dbReference type="Rhea" id="RHEA-COMP:17347"/>
        <dbReference type="ChEBI" id="CHEBI:30616"/>
        <dbReference type="ChEBI" id="CHEBI:33019"/>
        <dbReference type="ChEBI" id="CHEBI:140395"/>
        <dbReference type="ChEBI" id="CHEBI:173115"/>
        <dbReference type="EC" id="2.7.7.19"/>
    </reaction>
</comment>
<dbReference type="GO" id="GO:0071037">
    <property type="term" value="P:nuclear polyadenylation-dependent snRNA catabolic process"/>
    <property type="evidence" value="ECO:0007669"/>
    <property type="project" value="UniProtKB-ARBA"/>
</dbReference>
<dbReference type="GO" id="GO:0043634">
    <property type="term" value="P:polyadenylation-dependent ncRNA catabolic process"/>
    <property type="evidence" value="ECO:0007669"/>
    <property type="project" value="TreeGrafter"/>
</dbReference>
<comment type="caution">
    <text evidence="11">The sequence shown here is derived from an EMBL/GenBank/DDBJ whole genome shotgun (WGS) entry which is preliminary data.</text>
</comment>
<organism evidence="11 12">
    <name type="scientific">Geotrichum candidum</name>
    <name type="common">Oospora lactis</name>
    <name type="synonym">Dipodascus geotrichum</name>
    <dbReference type="NCBI Taxonomy" id="1173061"/>
    <lineage>
        <taxon>Eukaryota</taxon>
        <taxon>Fungi</taxon>
        <taxon>Dikarya</taxon>
        <taxon>Ascomycota</taxon>
        <taxon>Saccharomycotina</taxon>
        <taxon>Dipodascomycetes</taxon>
        <taxon>Dipodascales</taxon>
        <taxon>Dipodascaceae</taxon>
        <taxon>Geotrichum</taxon>
    </lineage>
</organism>
<dbReference type="SUPFAM" id="SSF81301">
    <property type="entry name" value="Nucleotidyltransferase"/>
    <property type="match status" value="1"/>
</dbReference>
<proteinExistence type="inferred from homology"/>
<dbReference type="GO" id="GO:0071036">
    <property type="term" value="P:nuclear polyadenylation-dependent snoRNA catabolic process"/>
    <property type="evidence" value="ECO:0007669"/>
    <property type="project" value="UniProtKB-ARBA"/>
</dbReference>
<dbReference type="GO" id="GO:0031499">
    <property type="term" value="C:TRAMP complex"/>
    <property type="evidence" value="ECO:0007669"/>
    <property type="project" value="TreeGrafter"/>
</dbReference>
<dbReference type="Pfam" id="PF22600">
    <property type="entry name" value="MTPAP-like_central"/>
    <property type="match status" value="1"/>
</dbReference>
<evidence type="ECO:0000256" key="6">
    <source>
        <dbReference type="ARBA" id="ARBA00022842"/>
    </source>
</evidence>
<dbReference type="GO" id="GO:0071051">
    <property type="term" value="P:poly(A)-dependent snoRNA 3'-end processing"/>
    <property type="evidence" value="ECO:0007669"/>
    <property type="project" value="UniProtKB-ARBA"/>
</dbReference>
<feature type="compositionally biased region" description="Polar residues" evidence="8">
    <location>
        <begin position="56"/>
        <end position="75"/>
    </location>
</feature>
<dbReference type="GO" id="GO:0034475">
    <property type="term" value="P:U4 snRNA 3'-end processing"/>
    <property type="evidence" value="ECO:0007669"/>
    <property type="project" value="UniProtKB-ARBA"/>
</dbReference>
<dbReference type="PANTHER" id="PTHR23092">
    <property type="entry name" value="POLY(A) RNA POLYMERASE"/>
    <property type="match status" value="1"/>
</dbReference>
<comment type="similarity">
    <text evidence="2">Belongs to the DNA polymerase type-B-like family.</text>
</comment>
<sequence>MTKLMMEDTSNNTRADDSSRSLQKSSSSRHKNKNKKSKAKSAPSSESSSRNDLISKRSNISANASTSVDGNSTDSQLKKKRKRVKKLKRGIDEKFMNIETNRKTNGSIYDALSKQQYSEGASDDADGAVLSNDIILLDDDEDDDRASVGDRPGSADSTPGPQQSKDSAEKDDEKKEGSTSASKSDPSVPEVDSNGLSANQDFIAFDLSEDEESKSSDEDHSDSDSDDHHSASERVDLSSKEPGARKRKRDLSDDETGANNHSPTIPRKRFDTSLEFPWISRRDHSKETEIADWLTKEIKDFVAYVSPSENEIHARNAAVTRIRKLITDLWPDAEVKVFGSYATDMYLPGSDIDMVVLSPDRKYDSRAFLYQLGSRLKSSGIAQNVEVIAKARVPIIKFVDIQSTIHIDVSFERTNGIEAVETIRGWAEEFPCLRYLVVIIKQFLARRKLNNVHNGGMGGYSVICSVVNFLKLHPKVASGVMNPDSNLGVLLIEYFELYGKNFNYDKVALKMSGKMGYLIKRKHPSMLPLNGKSMFALAIQDPKDPDNNISRGSFNIRGIKKAFKGAFDMITLRCYELMSLPKNKRKGKSILGDIIRVKGPERDFVDSTDKVMNIARQQFETDQTDSANSTPPIDSRPPTPINSGPKPGPSSTRAATSTKSSNTNDAASKGKKETKAVNPIEYFEVSSEDDYTPELSDIKSAAAPEVVTLSSSEDEEENDGSVDSKVPTDSAGLNGTATPNSKSGDEEEEEKSKTSMIASKTVRRSFWATKGGIPNGP</sequence>
<feature type="compositionally biased region" description="Polar residues" evidence="8">
    <location>
        <begin position="618"/>
        <end position="632"/>
    </location>
</feature>
<feature type="compositionally biased region" description="Basic residues" evidence="8">
    <location>
        <begin position="27"/>
        <end position="39"/>
    </location>
</feature>
<dbReference type="EMBL" id="QQZK01000066">
    <property type="protein sequence ID" value="KAF5098933.1"/>
    <property type="molecule type" value="Genomic_DNA"/>
</dbReference>
<dbReference type="Pfam" id="PF03828">
    <property type="entry name" value="PAP_assoc"/>
    <property type="match status" value="1"/>
</dbReference>
<dbReference type="GO" id="GO:0071038">
    <property type="term" value="P:TRAMP-dependent tRNA surveillance pathway"/>
    <property type="evidence" value="ECO:0007669"/>
    <property type="project" value="UniProtKB-ARBA"/>
</dbReference>
<dbReference type="GO" id="GO:0005730">
    <property type="term" value="C:nucleolus"/>
    <property type="evidence" value="ECO:0007669"/>
    <property type="project" value="TreeGrafter"/>
</dbReference>
<comment type="cofactor">
    <cofactor evidence="1">
        <name>Mn(2+)</name>
        <dbReference type="ChEBI" id="CHEBI:29035"/>
    </cofactor>
</comment>
<dbReference type="InterPro" id="IPR045862">
    <property type="entry name" value="Trf4-like"/>
</dbReference>
<dbReference type="GO" id="GO:0046872">
    <property type="term" value="F:metal ion binding"/>
    <property type="evidence" value="ECO:0007669"/>
    <property type="project" value="UniProtKB-KW"/>
</dbReference>
<evidence type="ECO:0000256" key="8">
    <source>
        <dbReference type="SAM" id="MobiDB-lite"/>
    </source>
</evidence>
<dbReference type="Gene3D" id="1.10.1410.10">
    <property type="match status" value="1"/>
</dbReference>
<gene>
    <name evidence="11" type="ORF">DV451_003187</name>
</gene>
<feature type="compositionally biased region" description="Basic residues" evidence="8">
    <location>
        <begin position="78"/>
        <end position="88"/>
    </location>
</feature>
<dbReference type="InterPro" id="IPR002058">
    <property type="entry name" value="PAP_assoc"/>
</dbReference>
<reference evidence="11" key="1">
    <citation type="journal article" date="2020" name="Front. Microbiol.">
        <title>Phenotypic and Genetic Characterization of the Cheese Ripening Yeast Geotrichum candidum.</title>
        <authorList>
            <person name="Perkins V."/>
            <person name="Vignola S."/>
            <person name="Lessard M.H."/>
            <person name="Plante P.L."/>
            <person name="Corbeil J."/>
            <person name="Dugat-Bony E."/>
            <person name="Frenette M."/>
            <person name="Labrie S."/>
        </authorList>
    </citation>
    <scope>NUCLEOTIDE SEQUENCE</scope>
    <source>
        <strain evidence="11">LMA-70</strain>
    </source>
</reference>
<keyword evidence="5" id="KW-0479">Metal-binding</keyword>
<feature type="compositionally biased region" description="Polar residues" evidence="8">
    <location>
        <begin position="731"/>
        <end position="742"/>
    </location>
</feature>
<evidence type="ECO:0000259" key="9">
    <source>
        <dbReference type="Pfam" id="PF03828"/>
    </source>
</evidence>
<dbReference type="FunFam" id="3.30.460.10:FF:000006">
    <property type="entry name" value="non-canonical poly(A) RNA polymerase PAPD5"/>
    <property type="match status" value="1"/>
</dbReference>
<accession>A0A9P5G4W9</accession>
<evidence type="ECO:0000259" key="10">
    <source>
        <dbReference type="Pfam" id="PF22600"/>
    </source>
</evidence>
<dbReference type="GO" id="GO:0071044">
    <property type="term" value="P:histone mRNA catabolic process"/>
    <property type="evidence" value="ECO:0007669"/>
    <property type="project" value="UniProtKB-ARBA"/>
</dbReference>
<dbReference type="InterPro" id="IPR054708">
    <property type="entry name" value="MTPAP-like_central"/>
</dbReference>
<keyword evidence="4" id="KW-0808">Transferase</keyword>
<dbReference type="FunFam" id="1.10.1410.10:FF:000003">
    <property type="entry name" value="non-canonical poly(A) RNA polymerase PAPD7"/>
    <property type="match status" value="1"/>
</dbReference>
<protein>
    <recommendedName>
        <fullName evidence="3">polynucleotide adenylyltransferase</fullName>
        <ecNumber evidence="3">2.7.7.19</ecNumber>
    </recommendedName>
</protein>
<evidence type="ECO:0000313" key="11">
    <source>
        <dbReference type="EMBL" id="KAF5098933.1"/>
    </source>
</evidence>
<feature type="region of interest" description="Disordered" evidence="8">
    <location>
        <begin position="1"/>
        <end position="88"/>
    </location>
</feature>
<dbReference type="PANTHER" id="PTHR23092:SF15">
    <property type="entry name" value="INACTIVE NON-CANONICAL POLY(A) RNA POLYMERASE PROTEIN TRF4-2-RELATED"/>
    <property type="match status" value="1"/>
</dbReference>
<dbReference type="InterPro" id="IPR043519">
    <property type="entry name" value="NT_sf"/>
</dbReference>
<feature type="region of interest" description="Disordered" evidence="8">
    <location>
        <begin position="132"/>
        <end position="268"/>
    </location>
</feature>
<feature type="domain" description="PAP-associated" evidence="9">
    <location>
        <begin position="486"/>
        <end position="547"/>
    </location>
</feature>
<dbReference type="GO" id="GO:0071039">
    <property type="term" value="P:nuclear polyadenylation-dependent CUT catabolic process"/>
    <property type="evidence" value="ECO:0007669"/>
    <property type="project" value="UniProtKB-ARBA"/>
</dbReference>
<evidence type="ECO:0000256" key="5">
    <source>
        <dbReference type="ARBA" id="ARBA00022723"/>
    </source>
</evidence>
<dbReference type="AlphaFoldDB" id="A0A9P5G4W9"/>